<name>A0A8S5MNQ0_9CAUD</name>
<organism evidence="1">
    <name type="scientific">Siphoviridae sp. ctxc31</name>
    <dbReference type="NCBI Taxonomy" id="2826520"/>
    <lineage>
        <taxon>Viruses</taxon>
        <taxon>Duplodnaviria</taxon>
        <taxon>Heunggongvirae</taxon>
        <taxon>Uroviricota</taxon>
        <taxon>Caudoviricetes</taxon>
    </lineage>
</organism>
<proteinExistence type="predicted"/>
<evidence type="ECO:0000313" key="1">
    <source>
        <dbReference type="EMBL" id="DAD83547.1"/>
    </source>
</evidence>
<reference evidence="1" key="1">
    <citation type="journal article" date="2021" name="Proc. Natl. Acad. Sci. U.S.A.">
        <title>A Catalog of Tens of Thousands of Viruses from Human Metagenomes Reveals Hidden Associations with Chronic Diseases.</title>
        <authorList>
            <person name="Tisza M.J."/>
            <person name="Buck C.B."/>
        </authorList>
    </citation>
    <scope>NUCLEOTIDE SEQUENCE</scope>
    <source>
        <strain evidence="1">Ctxc31</strain>
    </source>
</reference>
<sequence>MIGEVFEIDGCFYKEVQSKFHGCHECVFDEKCSSIPLFCNLSTHFIEISREEYLLFSKDTLAETMKNRQFIAAIDPANNKKDFSAECLWVKKGDSWELDNIKKVN</sequence>
<protein>
    <submittedName>
        <fullName evidence="1">Uncharacterized protein</fullName>
    </submittedName>
</protein>
<accession>A0A8S5MNQ0</accession>
<dbReference type="EMBL" id="BK014938">
    <property type="protein sequence ID" value="DAD83547.1"/>
    <property type="molecule type" value="Genomic_DNA"/>
</dbReference>